<dbReference type="SUPFAM" id="SSF53098">
    <property type="entry name" value="Ribonuclease H-like"/>
    <property type="match status" value="1"/>
</dbReference>
<evidence type="ECO:0000313" key="2">
    <source>
        <dbReference type="EnsemblPlants" id="Kaladp0034s0121.1.v1.1.CDS.1"/>
    </source>
</evidence>
<dbReference type="Gramene" id="Kaladp0034s0121.1.v1.1">
    <property type="protein sequence ID" value="Kaladp0034s0121.1.v1.1.CDS.1"/>
    <property type="gene ID" value="Kaladp0034s0121.v1.1"/>
</dbReference>
<dbReference type="InterPro" id="IPR008906">
    <property type="entry name" value="HATC_C_dom"/>
</dbReference>
<proteinExistence type="predicted"/>
<dbReference type="Proteomes" id="UP000594263">
    <property type="component" value="Unplaced"/>
</dbReference>
<dbReference type="Pfam" id="PF05699">
    <property type="entry name" value="Dimer_Tnp_hAT"/>
    <property type="match status" value="1"/>
</dbReference>
<evidence type="ECO:0000313" key="3">
    <source>
        <dbReference type="Proteomes" id="UP000594263"/>
    </source>
</evidence>
<dbReference type="InterPro" id="IPR012337">
    <property type="entry name" value="RNaseH-like_sf"/>
</dbReference>
<dbReference type="PANTHER" id="PTHR45749:SF35">
    <property type="entry name" value="AC-LIKE TRANSPOSASE-RELATED"/>
    <property type="match status" value="1"/>
</dbReference>
<dbReference type="EnsemblPlants" id="Kaladp0034s0121.1.v1.1">
    <property type="protein sequence ID" value="Kaladp0034s0121.1.v1.1.CDS.1"/>
    <property type="gene ID" value="Kaladp0034s0121.v1.1"/>
</dbReference>
<sequence length="371" mass="42839">MKGRHQGVQKKLLDINPRAFYTPCGAHSLNLMLCDMANTCSKARDFFGVIQRIYTIFAHSTKRWQILKDNVKGLTLKSMSSTRWESRVDSVRAIRFQIVDIREALLQVSENDNDSKIKSEAKSLAENELGDFEFLVAIVIWYDMLNYVNSVSKSLQSIDMLIDVAIDIIKGLISFFERYRDVGFSSAIKEAKKIAIELDIDPLFPHRRQIRRKKHFDENSHDEPLVEIQSPEDAFRINYFLYMVDQAISSLNRRFEQYENYEKIFGFLFTSTKLNALDDVCLKSSCDALEVALKNGDCNDVDANELYVELKLLMDLLPKKDMSAIHILQFLKHMNCFPNTIIVYRILLTIPVTVASAERSFSKLKLLKSYL</sequence>
<keyword evidence="3" id="KW-1185">Reference proteome</keyword>
<dbReference type="PANTHER" id="PTHR45749">
    <property type="match status" value="1"/>
</dbReference>
<evidence type="ECO:0000259" key="1">
    <source>
        <dbReference type="Pfam" id="PF05699"/>
    </source>
</evidence>
<protein>
    <recommendedName>
        <fullName evidence="1">HAT C-terminal dimerisation domain-containing protein</fullName>
    </recommendedName>
</protein>
<accession>A0A7N0ZU56</accession>
<feature type="domain" description="HAT C-terminal dimerisation" evidence="1">
    <location>
        <begin position="316"/>
        <end position="368"/>
    </location>
</feature>
<name>A0A7N0ZU56_KALFE</name>
<dbReference type="GO" id="GO:0046983">
    <property type="term" value="F:protein dimerization activity"/>
    <property type="evidence" value="ECO:0007669"/>
    <property type="project" value="InterPro"/>
</dbReference>
<reference evidence="2" key="1">
    <citation type="submission" date="2021-01" db="UniProtKB">
        <authorList>
            <consortium name="EnsemblPlants"/>
        </authorList>
    </citation>
    <scope>IDENTIFICATION</scope>
</reference>
<dbReference type="OMA" id="LEHENMF"/>
<dbReference type="AlphaFoldDB" id="A0A7N0ZU56"/>
<organism evidence="2 3">
    <name type="scientific">Kalanchoe fedtschenkoi</name>
    <name type="common">Lavender scallops</name>
    <name type="synonym">South American air plant</name>
    <dbReference type="NCBI Taxonomy" id="63787"/>
    <lineage>
        <taxon>Eukaryota</taxon>
        <taxon>Viridiplantae</taxon>
        <taxon>Streptophyta</taxon>
        <taxon>Embryophyta</taxon>
        <taxon>Tracheophyta</taxon>
        <taxon>Spermatophyta</taxon>
        <taxon>Magnoliopsida</taxon>
        <taxon>eudicotyledons</taxon>
        <taxon>Gunneridae</taxon>
        <taxon>Pentapetalae</taxon>
        <taxon>Saxifragales</taxon>
        <taxon>Crassulaceae</taxon>
        <taxon>Kalanchoe</taxon>
    </lineage>
</organism>